<evidence type="ECO:0000256" key="3">
    <source>
        <dbReference type="ARBA" id="ARBA00016090"/>
    </source>
</evidence>
<evidence type="ECO:0000256" key="2">
    <source>
        <dbReference type="ARBA" id="ARBA00012916"/>
    </source>
</evidence>
<comment type="catalytic activity">
    <reaction evidence="1">
        <text>D-fructose 6-phosphate + L-glutamine = D-glucosamine 6-phosphate + L-glutamate</text>
        <dbReference type="Rhea" id="RHEA:13237"/>
        <dbReference type="ChEBI" id="CHEBI:29985"/>
        <dbReference type="ChEBI" id="CHEBI:58359"/>
        <dbReference type="ChEBI" id="CHEBI:58725"/>
        <dbReference type="ChEBI" id="CHEBI:61527"/>
        <dbReference type="EC" id="2.6.1.16"/>
    </reaction>
</comment>
<accession>A0ABX8TWE4</accession>
<keyword evidence="6" id="KW-1185">Reference proteome</keyword>
<dbReference type="EMBL" id="CP068985">
    <property type="protein sequence ID" value="QYC38834.1"/>
    <property type="molecule type" value="Genomic_DNA"/>
</dbReference>
<dbReference type="Gene3D" id="3.40.50.10490">
    <property type="entry name" value="Glucose-6-phosphate isomerase like protein, domain 1"/>
    <property type="match status" value="1"/>
</dbReference>
<name>A0ABX8TWE4_9ACTN</name>
<gene>
    <name evidence="5" type="primary">glmS3</name>
    <name evidence="5" type="ORF">Nocox_06035</name>
</gene>
<dbReference type="Proteomes" id="UP000824681">
    <property type="component" value="Chromosome"/>
</dbReference>
<proteinExistence type="predicted"/>
<sequence length="149" mass="16043">MGGFVGRGALYPVALESALKYKEATYRHAEGMSAGFFKHGTISLIAPGFLTVALIPPPRADRTLFAATLANISEVSARGGRIVAFGPADLGDADLLRFVDYQPLPYHDEVISDLVLQLVVGELFAYSSALHLGREIDKPRNLAKSVTVR</sequence>
<dbReference type="InterPro" id="IPR046348">
    <property type="entry name" value="SIS_dom_sf"/>
</dbReference>
<dbReference type="PANTHER" id="PTHR10937:SF0">
    <property type="entry name" value="GLUTAMINE--FRUCTOSE-6-PHOSPHATE TRANSAMINASE (ISOMERIZING)"/>
    <property type="match status" value="1"/>
</dbReference>
<dbReference type="GO" id="GO:0004360">
    <property type="term" value="F:glutamine-fructose-6-phosphate transaminase (isomerizing) activity"/>
    <property type="evidence" value="ECO:0007669"/>
    <property type="project" value="UniProtKB-EC"/>
</dbReference>
<dbReference type="CDD" id="cd05009">
    <property type="entry name" value="SIS_GlmS_GlmD_2"/>
    <property type="match status" value="1"/>
</dbReference>
<reference evidence="5 6" key="1">
    <citation type="journal article" date="2021" name="ACS Chem. Biol.">
        <title>Genomic-Led Discovery of a Novel Glycopeptide Antibiotic by Nonomuraea coxensis DSM 45129.</title>
        <authorList>
            <person name="Yushchuk O."/>
            <person name="Vior N.M."/>
            <person name="Andreo-Vidal A."/>
            <person name="Berini F."/>
            <person name="Ruckert C."/>
            <person name="Busche T."/>
            <person name="Binda E."/>
            <person name="Kalinowski J."/>
            <person name="Truman A.W."/>
            <person name="Marinelli F."/>
        </authorList>
    </citation>
    <scope>NUCLEOTIDE SEQUENCE [LARGE SCALE GENOMIC DNA]</scope>
    <source>
        <strain evidence="5 6">DSM 45129</strain>
    </source>
</reference>
<dbReference type="RefSeq" id="WP_157382846.1">
    <property type="nucleotide sequence ID" value="NZ_CP068985.1"/>
</dbReference>
<keyword evidence="5" id="KW-0032">Aminotransferase</keyword>
<organism evidence="5 6">
    <name type="scientific">Nonomuraea coxensis DSM 45129</name>
    <dbReference type="NCBI Taxonomy" id="1122611"/>
    <lineage>
        <taxon>Bacteria</taxon>
        <taxon>Bacillati</taxon>
        <taxon>Actinomycetota</taxon>
        <taxon>Actinomycetes</taxon>
        <taxon>Streptosporangiales</taxon>
        <taxon>Streptosporangiaceae</taxon>
        <taxon>Nonomuraea</taxon>
    </lineage>
</organism>
<protein>
    <recommendedName>
        <fullName evidence="3">Glutamine--fructose-6-phosphate aminotransferase [isomerizing]</fullName>
        <ecNumber evidence="2">2.6.1.16</ecNumber>
    </recommendedName>
</protein>
<dbReference type="EC" id="2.6.1.16" evidence="2"/>
<keyword evidence="5" id="KW-0808">Transferase</keyword>
<dbReference type="InterPro" id="IPR035490">
    <property type="entry name" value="GlmS/FrlB_SIS"/>
</dbReference>
<evidence type="ECO:0000256" key="1">
    <source>
        <dbReference type="ARBA" id="ARBA00001031"/>
    </source>
</evidence>
<evidence type="ECO:0000259" key="4">
    <source>
        <dbReference type="PROSITE" id="PS51464"/>
    </source>
</evidence>
<feature type="domain" description="SIS" evidence="4">
    <location>
        <begin position="1"/>
        <end position="134"/>
    </location>
</feature>
<evidence type="ECO:0000313" key="5">
    <source>
        <dbReference type="EMBL" id="QYC38834.1"/>
    </source>
</evidence>
<evidence type="ECO:0000313" key="6">
    <source>
        <dbReference type="Proteomes" id="UP000824681"/>
    </source>
</evidence>
<dbReference type="Pfam" id="PF01380">
    <property type="entry name" value="SIS"/>
    <property type="match status" value="1"/>
</dbReference>
<dbReference type="InterPro" id="IPR001347">
    <property type="entry name" value="SIS_dom"/>
</dbReference>
<dbReference type="SUPFAM" id="SSF53697">
    <property type="entry name" value="SIS domain"/>
    <property type="match status" value="1"/>
</dbReference>
<dbReference type="PROSITE" id="PS51464">
    <property type="entry name" value="SIS"/>
    <property type="match status" value="1"/>
</dbReference>
<dbReference type="PANTHER" id="PTHR10937">
    <property type="entry name" value="GLUCOSAMINE--FRUCTOSE-6-PHOSPHATE AMINOTRANSFERASE, ISOMERIZING"/>
    <property type="match status" value="1"/>
</dbReference>